<gene>
    <name evidence="1" type="ORF">HUO12_09060</name>
</gene>
<dbReference type="GO" id="GO:0005840">
    <property type="term" value="C:ribosome"/>
    <property type="evidence" value="ECO:0007669"/>
    <property type="project" value="UniProtKB-KW"/>
</dbReference>
<dbReference type="Gene3D" id="3.40.50.150">
    <property type="entry name" value="Vaccinia Virus protein VP39"/>
    <property type="match status" value="1"/>
</dbReference>
<accession>A0A850H707</accession>
<dbReference type="Pfam" id="PF06325">
    <property type="entry name" value="PrmA"/>
    <property type="match status" value="1"/>
</dbReference>
<dbReference type="GO" id="GO:0032259">
    <property type="term" value="P:methylation"/>
    <property type="evidence" value="ECO:0007669"/>
    <property type="project" value="UniProtKB-KW"/>
</dbReference>
<keyword evidence="1" id="KW-0689">Ribosomal protein</keyword>
<protein>
    <submittedName>
        <fullName evidence="1">50S ribosomal protein L11 methyltransferase</fullName>
    </submittedName>
</protein>
<organism evidence="1 2">
    <name type="scientific">Altererythrobacter lutimaris</name>
    <dbReference type="NCBI Taxonomy" id="2743979"/>
    <lineage>
        <taxon>Bacteria</taxon>
        <taxon>Pseudomonadati</taxon>
        <taxon>Pseudomonadota</taxon>
        <taxon>Alphaproteobacteria</taxon>
        <taxon>Sphingomonadales</taxon>
        <taxon>Erythrobacteraceae</taxon>
        <taxon>Altererythrobacter</taxon>
    </lineage>
</organism>
<dbReference type="GO" id="GO:0042054">
    <property type="term" value="F:histone methyltransferase activity"/>
    <property type="evidence" value="ECO:0007669"/>
    <property type="project" value="TreeGrafter"/>
</dbReference>
<proteinExistence type="predicted"/>
<dbReference type="SUPFAM" id="SSF53335">
    <property type="entry name" value="S-adenosyl-L-methionine-dependent methyltransferases"/>
    <property type="match status" value="1"/>
</dbReference>
<dbReference type="EMBL" id="JABWTA010000001">
    <property type="protein sequence ID" value="NVE95044.1"/>
    <property type="molecule type" value="Genomic_DNA"/>
</dbReference>
<reference evidence="1 2" key="1">
    <citation type="submission" date="2020-06" db="EMBL/GenBank/DDBJ databases">
        <title>Altererythrobacter lutimaris sp. nov., a marine bacterium isolated from a tidal flat.</title>
        <authorList>
            <person name="Kim D."/>
            <person name="Yoo Y."/>
            <person name="Kim J.-J."/>
        </authorList>
    </citation>
    <scope>NUCLEOTIDE SEQUENCE [LARGE SCALE GENOMIC DNA]</scope>
    <source>
        <strain evidence="1 2">JGD-16</strain>
    </source>
</reference>
<dbReference type="RefSeq" id="WP_176273249.1">
    <property type="nucleotide sequence ID" value="NZ_JABWTA010000001.1"/>
</dbReference>
<keyword evidence="2" id="KW-1185">Reference proteome</keyword>
<evidence type="ECO:0000313" key="2">
    <source>
        <dbReference type="Proteomes" id="UP000546031"/>
    </source>
</evidence>
<keyword evidence="1" id="KW-0489">Methyltransferase</keyword>
<dbReference type="PANTHER" id="PTHR11006">
    <property type="entry name" value="PROTEIN ARGININE N-METHYLTRANSFERASE"/>
    <property type="match status" value="1"/>
</dbReference>
<dbReference type="InterPro" id="IPR029063">
    <property type="entry name" value="SAM-dependent_MTases_sf"/>
</dbReference>
<dbReference type="Proteomes" id="UP000546031">
    <property type="component" value="Unassembled WGS sequence"/>
</dbReference>
<dbReference type="CDD" id="cd02440">
    <property type="entry name" value="AdoMet_MTases"/>
    <property type="match status" value="1"/>
</dbReference>
<dbReference type="PANTHER" id="PTHR11006:SF4">
    <property type="entry name" value="PROTEIN ARGININE N-METHYLTRANSFERASE 7"/>
    <property type="match status" value="1"/>
</dbReference>
<sequence>MAEAASNDPLGNPAAFLLMVRGLSEAGRTGMVSSLIDKANALYAGDPFWEAAIRQSVVHLIPGFHDSMLRDTARNRVYREALEGHAAGRRVLDIGTGSGLLSMMAARAGATHVYACEANALLARAANKVIEANGLADRITVLTKPSIELDPEADLGSRVDLIVSEIISDDMYGEALLPSLNDASRRLIKDDGIFLPSMTSVQVALVDFGGMPEFTSDVEGFDLSASTQLLSRNIAVRASRADLELQSSSASLFMFHHAPGLTQSVVDSEIANVTTRKGRANAIAQWIKFECGEGHQYANAPGGPANLHWRIQLTPIEPLELSEGEVAAIEAHRDQLGMVLHARAA</sequence>
<keyword evidence="1" id="KW-0808">Transferase</keyword>
<name>A0A850H707_9SPHN</name>
<evidence type="ECO:0000313" key="1">
    <source>
        <dbReference type="EMBL" id="NVE95044.1"/>
    </source>
</evidence>
<dbReference type="PROSITE" id="PS51678">
    <property type="entry name" value="SAM_MT_PRMT"/>
    <property type="match status" value="1"/>
</dbReference>
<dbReference type="GO" id="GO:0016274">
    <property type="term" value="F:protein-arginine N-methyltransferase activity"/>
    <property type="evidence" value="ECO:0007669"/>
    <property type="project" value="InterPro"/>
</dbReference>
<dbReference type="AlphaFoldDB" id="A0A850H707"/>
<comment type="caution">
    <text evidence="1">The sequence shown here is derived from an EMBL/GenBank/DDBJ whole genome shotgun (WGS) entry which is preliminary data.</text>
</comment>
<keyword evidence="1" id="KW-0687">Ribonucleoprotein</keyword>
<dbReference type="InterPro" id="IPR025799">
    <property type="entry name" value="Arg_MeTrfase"/>
</dbReference>